<keyword evidence="2 3" id="KW-0378">Hydrolase</keyword>
<dbReference type="RefSeq" id="WP_094234044.1">
    <property type="nucleotide sequence ID" value="NZ_CP016199.1"/>
</dbReference>
<dbReference type="GO" id="GO:0005829">
    <property type="term" value="C:cytosol"/>
    <property type="evidence" value="ECO:0007669"/>
    <property type="project" value="TreeGrafter"/>
</dbReference>
<evidence type="ECO:0000313" key="6">
    <source>
        <dbReference type="Proteomes" id="UP000214689"/>
    </source>
</evidence>
<dbReference type="PROSITE" id="PS51462">
    <property type="entry name" value="NUDIX"/>
    <property type="match status" value="1"/>
</dbReference>
<name>A0A223AS85_9FIRM</name>
<evidence type="ECO:0000313" key="5">
    <source>
        <dbReference type="EMBL" id="ASS37814.1"/>
    </source>
</evidence>
<gene>
    <name evidence="5" type="ORF">AXF17_04685</name>
</gene>
<dbReference type="Pfam" id="PF00293">
    <property type="entry name" value="NUDIX"/>
    <property type="match status" value="1"/>
</dbReference>
<dbReference type="PROSITE" id="PS00893">
    <property type="entry name" value="NUDIX_BOX"/>
    <property type="match status" value="1"/>
</dbReference>
<dbReference type="PANTHER" id="PTHR11839">
    <property type="entry name" value="UDP/ADP-SUGAR PYROPHOSPHATASE"/>
    <property type="match status" value="1"/>
</dbReference>
<dbReference type="InterPro" id="IPR020476">
    <property type="entry name" value="Nudix_hydrolase"/>
</dbReference>
<comment type="cofactor">
    <cofactor evidence="1">
        <name>Mg(2+)</name>
        <dbReference type="ChEBI" id="CHEBI:18420"/>
    </cofactor>
</comment>
<comment type="similarity">
    <text evidence="3">Belongs to the Nudix hydrolase family.</text>
</comment>
<dbReference type="SUPFAM" id="SSF55811">
    <property type="entry name" value="Nudix"/>
    <property type="match status" value="1"/>
</dbReference>
<dbReference type="PANTHER" id="PTHR11839:SF18">
    <property type="entry name" value="NUDIX HYDROLASE DOMAIN-CONTAINING PROTEIN"/>
    <property type="match status" value="1"/>
</dbReference>
<reference evidence="6" key="1">
    <citation type="submission" date="2016-05" db="EMBL/GenBank/DDBJ databases">
        <authorList>
            <person name="Holder M.E."/>
            <person name="Ajami N.J."/>
            <person name="Petrosino J.F."/>
        </authorList>
    </citation>
    <scope>NUCLEOTIDE SEQUENCE [LARGE SCALE GENOMIC DNA]</scope>
    <source>
        <strain evidence="6">ATCC 700696</strain>
    </source>
</reference>
<dbReference type="AlphaFoldDB" id="A0A223AS85"/>
<evidence type="ECO:0000256" key="2">
    <source>
        <dbReference type="ARBA" id="ARBA00022801"/>
    </source>
</evidence>
<sequence length="178" mass="19940">MAYDEITLESDIVYKGKIFDIRRDKILAVNDKVSYRDIVVHGGAAVLIPITEDGKIIFVKQWRQALKKQIVELPAGRVEPGESFEDAAKRELKEETGYSAGRVVKLFRMAPCVGYSEEILEFYVCHNLNPGKTDFDETEDIDIVQMTPEEVVRQIMSGDIEDGKTVAGVLFAKNAGII</sequence>
<keyword evidence="6" id="KW-1185">Reference proteome</keyword>
<dbReference type="InterPro" id="IPR000086">
    <property type="entry name" value="NUDIX_hydrolase_dom"/>
</dbReference>
<dbReference type="OrthoDB" id="9806150at2"/>
<dbReference type="GO" id="GO:0016462">
    <property type="term" value="F:pyrophosphatase activity"/>
    <property type="evidence" value="ECO:0007669"/>
    <property type="project" value="UniProtKB-ARBA"/>
</dbReference>
<dbReference type="EMBL" id="CP016199">
    <property type="protein sequence ID" value="ASS37814.1"/>
    <property type="molecule type" value="Genomic_DNA"/>
</dbReference>
<dbReference type="Gene3D" id="3.90.79.10">
    <property type="entry name" value="Nucleoside Triphosphate Pyrophosphohydrolase"/>
    <property type="match status" value="1"/>
</dbReference>
<dbReference type="InterPro" id="IPR015797">
    <property type="entry name" value="NUDIX_hydrolase-like_dom_sf"/>
</dbReference>
<dbReference type="InterPro" id="IPR020084">
    <property type="entry name" value="NUDIX_hydrolase_CS"/>
</dbReference>
<dbReference type="Proteomes" id="UP000214689">
    <property type="component" value="Chromosome"/>
</dbReference>
<dbReference type="CDD" id="cd03424">
    <property type="entry name" value="NUDIX_ADPRase_Nudt5_UGPPase_Nudt14"/>
    <property type="match status" value="1"/>
</dbReference>
<dbReference type="GO" id="GO:0019693">
    <property type="term" value="P:ribose phosphate metabolic process"/>
    <property type="evidence" value="ECO:0007669"/>
    <property type="project" value="TreeGrafter"/>
</dbReference>
<organism evidence="5 6">
    <name type="scientific">Mogibacterium pumilum</name>
    <dbReference type="NCBI Taxonomy" id="86332"/>
    <lineage>
        <taxon>Bacteria</taxon>
        <taxon>Bacillati</taxon>
        <taxon>Bacillota</taxon>
        <taxon>Clostridia</taxon>
        <taxon>Peptostreptococcales</taxon>
        <taxon>Anaerovoracaceae</taxon>
        <taxon>Mogibacterium</taxon>
    </lineage>
</organism>
<evidence type="ECO:0000256" key="3">
    <source>
        <dbReference type="RuleBase" id="RU003476"/>
    </source>
</evidence>
<evidence type="ECO:0000256" key="1">
    <source>
        <dbReference type="ARBA" id="ARBA00001946"/>
    </source>
</evidence>
<feature type="domain" description="Nudix hydrolase" evidence="4">
    <location>
        <begin position="39"/>
        <end position="168"/>
    </location>
</feature>
<dbReference type="GO" id="GO:0006753">
    <property type="term" value="P:nucleoside phosphate metabolic process"/>
    <property type="evidence" value="ECO:0007669"/>
    <property type="project" value="TreeGrafter"/>
</dbReference>
<dbReference type="PRINTS" id="PR00502">
    <property type="entry name" value="NUDIXFAMILY"/>
</dbReference>
<evidence type="ECO:0000259" key="4">
    <source>
        <dbReference type="PROSITE" id="PS51462"/>
    </source>
</evidence>
<accession>A0A223AS85</accession>
<proteinExistence type="inferred from homology"/>
<protein>
    <recommendedName>
        <fullName evidence="4">Nudix hydrolase domain-containing protein</fullName>
    </recommendedName>
</protein>